<dbReference type="InterPro" id="IPR002213">
    <property type="entry name" value="UDP_glucos_trans"/>
</dbReference>
<accession>A0A5J5A5L5</accession>
<evidence type="ECO:0000256" key="3">
    <source>
        <dbReference type="RuleBase" id="RU003718"/>
    </source>
</evidence>
<dbReference type="AlphaFoldDB" id="A0A5J5A5L5"/>
<dbReference type="GO" id="GO:0080044">
    <property type="term" value="F:quercetin 7-O-glucosyltransferase activity"/>
    <property type="evidence" value="ECO:0007669"/>
    <property type="project" value="TreeGrafter"/>
</dbReference>
<evidence type="ECO:0000256" key="1">
    <source>
        <dbReference type="ARBA" id="ARBA00009995"/>
    </source>
</evidence>
<dbReference type="Pfam" id="PF00201">
    <property type="entry name" value="UDPGT"/>
    <property type="match status" value="1"/>
</dbReference>
<organism evidence="5 6">
    <name type="scientific">Nyssa sinensis</name>
    <dbReference type="NCBI Taxonomy" id="561372"/>
    <lineage>
        <taxon>Eukaryota</taxon>
        <taxon>Viridiplantae</taxon>
        <taxon>Streptophyta</taxon>
        <taxon>Embryophyta</taxon>
        <taxon>Tracheophyta</taxon>
        <taxon>Spermatophyta</taxon>
        <taxon>Magnoliopsida</taxon>
        <taxon>eudicotyledons</taxon>
        <taxon>Gunneridae</taxon>
        <taxon>Pentapetalae</taxon>
        <taxon>asterids</taxon>
        <taxon>Cornales</taxon>
        <taxon>Nyssaceae</taxon>
        <taxon>Nyssa</taxon>
    </lineage>
</organism>
<gene>
    <name evidence="5" type="ORF">F0562_007747</name>
</gene>
<dbReference type="PANTHER" id="PTHR11926:SF1402">
    <property type="entry name" value="GLYCOSYLTRANSFERASE"/>
    <property type="match status" value="1"/>
</dbReference>
<evidence type="ECO:0000313" key="6">
    <source>
        <dbReference type="Proteomes" id="UP000325577"/>
    </source>
</evidence>
<dbReference type="PROSITE" id="PS00375">
    <property type="entry name" value="UDPGT"/>
    <property type="match status" value="1"/>
</dbReference>
<protein>
    <recommendedName>
        <fullName evidence="4">Glycosyltransferase</fullName>
        <ecNumber evidence="4">2.4.1.-</ecNumber>
    </recommendedName>
</protein>
<dbReference type="EC" id="2.4.1.-" evidence="4"/>
<dbReference type="InterPro" id="IPR035595">
    <property type="entry name" value="UDP_glycos_trans_CS"/>
</dbReference>
<keyword evidence="6" id="KW-1185">Reference proteome</keyword>
<sequence length="484" mass="54636">MKSLKRPKIIMVPYPAQGHVTPMLKLASSFLKRGFEPVVVTPEFIHRRIAPKIDRKDQISCMSIPDGLEEGTPRDFFAIEMAMENNMPIHLERLLLKLLGDEEDGEIVCMVVDLLASWAINVANRCGIQVVGFWPVMLAAYQLIAAIPHMLRSGIISETGHPQYEGPIPICFLPHQPVLSTEDLPWLIGTSAARSSRFKFWTRTLDRSTNLPWLLVNSFPDEFHDNKQQTESTNVISQHILRILPVGHVSEHALTKNATFWEEDMSCLDWLAMQSPGSVVYISFGSWVSPLVEGKVENLALALEAAKRPFIWVLAPAWREGLPVGYLERVSKQGKVVSWAPQMEVLQHKSVGCYLTHCGWNSTLEAIQCKKRLLCYPVAGDQFVNCAYIVKVWQIGVKMSGFGQKDVEEAIRKVMEDGEMKQRLIRLNERIMGKDGSSRVTANLTAFIDDLNKSSVLQSPTRDLQSISMHLEKQLEMKKASFEQ</sequence>
<dbReference type="CDD" id="cd03784">
    <property type="entry name" value="GT1_Gtf-like"/>
    <property type="match status" value="1"/>
</dbReference>
<comment type="similarity">
    <text evidence="1 3">Belongs to the UDP-glycosyltransferase family.</text>
</comment>
<dbReference type="FunFam" id="3.40.50.2000:FF:000122">
    <property type="entry name" value="Glycosyltransferase"/>
    <property type="match status" value="1"/>
</dbReference>
<evidence type="ECO:0000313" key="5">
    <source>
        <dbReference type="EMBL" id="KAA8526153.1"/>
    </source>
</evidence>
<dbReference type="PANTHER" id="PTHR11926">
    <property type="entry name" value="GLUCOSYL/GLUCURONOSYL TRANSFERASES"/>
    <property type="match status" value="1"/>
</dbReference>
<keyword evidence="2 3" id="KW-0808">Transferase</keyword>
<proteinExistence type="inferred from homology"/>
<dbReference type="Proteomes" id="UP000325577">
    <property type="component" value="Linkage Group LG3"/>
</dbReference>
<keyword evidence="3" id="KW-0328">Glycosyltransferase</keyword>
<evidence type="ECO:0000256" key="4">
    <source>
        <dbReference type="RuleBase" id="RU362057"/>
    </source>
</evidence>
<dbReference type="EMBL" id="CM018046">
    <property type="protein sequence ID" value="KAA8526153.1"/>
    <property type="molecule type" value="Genomic_DNA"/>
</dbReference>
<name>A0A5J5A5L5_9ASTE</name>
<dbReference type="OrthoDB" id="5835829at2759"/>
<evidence type="ECO:0000256" key="2">
    <source>
        <dbReference type="ARBA" id="ARBA00022679"/>
    </source>
</evidence>
<dbReference type="GO" id="GO:0080043">
    <property type="term" value="F:quercetin 3-O-glucosyltransferase activity"/>
    <property type="evidence" value="ECO:0007669"/>
    <property type="project" value="TreeGrafter"/>
</dbReference>
<dbReference type="SUPFAM" id="SSF53756">
    <property type="entry name" value="UDP-Glycosyltransferase/glycogen phosphorylase"/>
    <property type="match status" value="1"/>
</dbReference>
<dbReference type="Gene3D" id="3.40.50.2000">
    <property type="entry name" value="Glycogen Phosphorylase B"/>
    <property type="match status" value="2"/>
</dbReference>
<reference evidence="5 6" key="1">
    <citation type="submission" date="2019-09" db="EMBL/GenBank/DDBJ databases">
        <title>A chromosome-level genome assembly of the Chinese tupelo Nyssa sinensis.</title>
        <authorList>
            <person name="Yang X."/>
            <person name="Kang M."/>
            <person name="Yang Y."/>
            <person name="Xiong H."/>
            <person name="Wang M."/>
            <person name="Zhang Z."/>
            <person name="Wang Z."/>
            <person name="Wu H."/>
            <person name="Ma T."/>
            <person name="Liu J."/>
            <person name="Xi Z."/>
        </authorList>
    </citation>
    <scope>NUCLEOTIDE SEQUENCE [LARGE SCALE GENOMIC DNA]</scope>
    <source>
        <strain evidence="5">J267</strain>
        <tissue evidence="5">Leaf</tissue>
    </source>
</reference>